<dbReference type="SUPFAM" id="SSF56059">
    <property type="entry name" value="Glutathione synthetase ATP-binding domain-like"/>
    <property type="match status" value="1"/>
</dbReference>
<accession>A0A2R8BAY7</accession>
<protein>
    <recommendedName>
        <fullName evidence="2">Alpha-L-glutamate ligase-related protein ATP-grasp domain-containing protein</fullName>
    </recommendedName>
</protein>
<proteinExistence type="predicted"/>
<feature type="region of interest" description="Disordered" evidence="1">
    <location>
        <begin position="1"/>
        <end position="22"/>
    </location>
</feature>
<evidence type="ECO:0000259" key="2">
    <source>
        <dbReference type="Pfam" id="PF14397"/>
    </source>
</evidence>
<dbReference type="OrthoDB" id="8736147at2"/>
<keyword evidence="4" id="KW-1185">Reference proteome</keyword>
<sequence>MADASIDTAQSSLLEAPTETATPQTPAIVQVAKEYGVSPVRQMRDIMGLRFGARKMSGAEYYSLRLFDPARANKASFTGQNGINALNTSMNPPMAVPTRAFVGNKLLYTELLAKLGIATSHTQALVSTFRTLGTLPVLKDAQTLVDFLRNDAKYPLFGKPHHGSLSEGSVRINGIDGDELLMANGRRIGVEQFAKDVFAQYPGGFMIQTALDPHADMARIAGPAVGCVRVVTVNDGTGAKPAYALWKMPAPDAMSDNFWQHGSLLAMLDLASGTVTTCHRGAGLEMEAFDDHPVSGVAVVGQTLPFWAETLQMATDAHAVFPEFGVCGFDIAVTPDGPKVLECNDNPSHMLYQLASGKGVNNADLAPVWAAVATRQTKQLARLKGK</sequence>
<reference evidence="3 4" key="1">
    <citation type="submission" date="2018-03" db="EMBL/GenBank/DDBJ databases">
        <authorList>
            <person name="Keele B.F."/>
        </authorList>
    </citation>
    <scope>NUCLEOTIDE SEQUENCE [LARGE SCALE GENOMIC DNA]</scope>
    <source>
        <strain evidence="3 4">CECT 8599</strain>
    </source>
</reference>
<feature type="domain" description="Alpha-L-glutamate ligase-related protein ATP-grasp" evidence="2">
    <location>
        <begin position="90"/>
        <end position="362"/>
    </location>
</feature>
<name>A0A2R8BAY7_9RHOB</name>
<dbReference type="InterPro" id="IPR039523">
    <property type="entry name" value="RimK-rel_E_lig_ATP-grasp"/>
</dbReference>
<dbReference type="EMBL" id="OMOR01000001">
    <property type="protein sequence ID" value="SPH20210.1"/>
    <property type="molecule type" value="Genomic_DNA"/>
</dbReference>
<gene>
    <name evidence="3" type="ORF">ASD8599_00949</name>
</gene>
<evidence type="ECO:0000256" key="1">
    <source>
        <dbReference type="SAM" id="MobiDB-lite"/>
    </source>
</evidence>
<dbReference type="RefSeq" id="WP_108827456.1">
    <property type="nucleotide sequence ID" value="NZ_OMOR01000001.1"/>
</dbReference>
<dbReference type="Proteomes" id="UP000244880">
    <property type="component" value="Unassembled WGS sequence"/>
</dbReference>
<organism evidence="3 4">
    <name type="scientific">Ascidiaceihabitans donghaensis</name>
    <dbReference type="NCBI Taxonomy" id="1510460"/>
    <lineage>
        <taxon>Bacteria</taxon>
        <taxon>Pseudomonadati</taxon>
        <taxon>Pseudomonadota</taxon>
        <taxon>Alphaproteobacteria</taxon>
        <taxon>Rhodobacterales</taxon>
        <taxon>Paracoccaceae</taxon>
        <taxon>Ascidiaceihabitans</taxon>
    </lineage>
</organism>
<dbReference type="Gene3D" id="3.30.470.20">
    <property type="entry name" value="ATP-grasp fold, B domain"/>
    <property type="match status" value="1"/>
</dbReference>
<dbReference type="Pfam" id="PF14397">
    <property type="entry name" value="ATPgrasp_ST"/>
    <property type="match status" value="1"/>
</dbReference>
<dbReference type="AlphaFoldDB" id="A0A2R8BAY7"/>
<evidence type="ECO:0000313" key="3">
    <source>
        <dbReference type="EMBL" id="SPH20210.1"/>
    </source>
</evidence>
<evidence type="ECO:0000313" key="4">
    <source>
        <dbReference type="Proteomes" id="UP000244880"/>
    </source>
</evidence>